<dbReference type="GO" id="GO:0003700">
    <property type="term" value="F:DNA-binding transcription factor activity"/>
    <property type="evidence" value="ECO:0007669"/>
    <property type="project" value="InterPro"/>
</dbReference>
<evidence type="ECO:0000256" key="4">
    <source>
        <dbReference type="ARBA" id="ARBA00023163"/>
    </source>
</evidence>
<proteinExistence type="inferred from homology"/>
<dbReference type="GO" id="GO:0003677">
    <property type="term" value="F:DNA binding"/>
    <property type="evidence" value="ECO:0007669"/>
    <property type="project" value="UniProtKB-KW"/>
</dbReference>
<dbReference type="Gene3D" id="1.10.10.10">
    <property type="entry name" value="Winged helix-like DNA-binding domain superfamily/Winged helix DNA-binding domain"/>
    <property type="match status" value="1"/>
</dbReference>
<dbReference type="Proteomes" id="UP000285970">
    <property type="component" value="Unassembled WGS sequence"/>
</dbReference>
<dbReference type="InterPro" id="IPR036388">
    <property type="entry name" value="WH-like_DNA-bd_sf"/>
</dbReference>
<dbReference type="CDD" id="cd05466">
    <property type="entry name" value="PBP2_LTTR_substrate"/>
    <property type="match status" value="1"/>
</dbReference>
<dbReference type="OrthoDB" id="3181812at2"/>
<protein>
    <submittedName>
        <fullName evidence="6">LysR family transcriptional regulator</fullName>
    </submittedName>
</protein>
<comment type="caution">
    <text evidence="6">The sequence shown here is derived from an EMBL/GenBank/DDBJ whole genome shotgun (WGS) entry which is preliminary data.</text>
</comment>
<dbReference type="GO" id="GO:0005829">
    <property type="term" value="C:cytosol"/>
    <property type="evidence" value="ECO:0007669"/>
    <property type="project" value="TreeGrafter"/>
</dbReference>
<name>A0A3S3P3E6_9MICO</name>
<dbReference type="InterPro" id="IPR036390">
    <property type="entry name" value="WH_DNA-bd_sf"/>
</dbReference>
<dbReference type="InterPro" id="IPR005119">
    <property type="entry name" value="LysR_subst-bd"/>
</dbReference>
<accession>A0A3S3P3E6</accession>
<dbReference type="Pfam" id="PF00126">
    <property type="entry name" value="HTH_1"/>
    <property type="match status" value="1"/>
</dbReference>
<evidence type="ECO:0000313" key="7">
    <source>
        <dbReference type="Proteomes" id="UP000285970"/>
    </source>
</evidence>
<dbReference type="PROSITE" id="PS50931">
    <property type="entry name" value="HTH_LYSR"/>
    <property type="match status" value="1"/>
</dbReference>
<organism evidence="6 7">
    <name type="scientific">Microbacterium enclense</name>
    <dbReference type="NCBI Taxonomy" id="993073"/>
    <lineage>
        <taxon>Bacteria</taxon>
        <taxon>Bacillati</taxon>
        <taxon>Actinomycetota</taxon>
        <taxon>Actinomycetes</taxon>
        <taxon>Micrococcales</taxon>
        <taxon>Microbacteriaceae</taxon>
        <taxon>Microbacterium</taxon>
    </lineage>
</organism>
<evidence type="ECO:0000259" key="5">
    <source>
        <dbReference type="PROSITE" id="PS50931"/>
    </source>
</evidence>
<reference evidence="6 7" key="1">
    <citation type="journal article" date="2018" name="Front. Microbiol.">
        <title>Novel Insights Into Bacterial Dimethylsulfoniopropionate Catabolism in the East China Sea.</title>
        <authorList>
            <person name="Liu J."/>
            <person name="Liu J."/>
            <person name="Zhang S.H."/>
            <person name="Liang J."/>
            <person name="Lin H."/>
            <person name="Song D."/>
            <person name="Yang G.P."/>
            <person name="Todd J.D."/>
            <person name="Zhang X.H."/>
        </authorList>
    </citation>
    <scope>NUCLEOTIDE SEQUENCE [LARGE SCALE GENOMIC DNA]</scope>
    <source>
        <strain evidence="6 7">ZYFD042</strain>
    </source>
</reference>
<dbReference type="PANTHER" id="PTHR30419:SF8">
    <property type="entry name" value="NITROGEN ASSIMILATION TRANSCRIPTIONAL ACTIVATOR-RELATED"/>
    <property type="match status" value="1"/>
</dbReference>
<sequence length="318" mass="33839">MFPMGVTVDPRMLMAFIAVAEEGGFTRAAERLHLVQSSVSASVKALESSTGLQLLHRGTRAVTLTPEGRSFLPAARAAVAALEEAKDSAAALAGGGIGGHVAVGVLATPDIVSIATAIATLHQRHPDLRISVKSALGGSVALQNDILANLLDVCFVVLPFAYSPDLTVEPLLTGKFVLACGTSHPWAERSSPVEPEDLSGTGMVEFPRGFTLRESTDRELMARGIVRRTIVEVPHLDLVSGYVAAGVGVGFLTEAVARDHPGLVTLQTPWIDMRWTVAAAWANTRRLSRAAETFLDTVRDNCRRAIERDETLFAPDAV</sequence>
<keyword evidence="4" id="KW-0804">Transcription</keyword>
<keyword evidence="2" id="KW-0805">Transcription regulation</keyword>
<dbReference type="Gene3D" id="3.40.190.290">
    <property type="match status" value="1"/>
</dbReference>
<dbReference type="PRINTS" id="PR00039">
    <property type="entry name" value="HTHLYSR"/>
</dbReference>
<feature type="domain" description="HTH lysR-type" evidence="5">
    <location>
        <begin position="8"/>
        <end position="65"/>
    </location>
</feature>
<dbReference type="InterPro" id="IPR000847">
    <property type="entry name" value="LysR_HTH_N"/>
</dbReference>
<dbReference type="PANTHER" id="PTHR30419">
    <property type="entry name" value="HTH-TYPE TRANSCRIPTIONAL REGULATOR YBHD"/>
    <property type="match status" value="1"/>
</dbReference>
<evidence type="ECO:0000313" key="6">
    <source>
        <dbReference type="EMBL" id="RWR17266.1"/>
    </source>
</evidence>
<evidence type="ECO:0000256" key="2">
    <source>
        <dbReference type="ARBA" id="ARBA00023015"/>
    </source>
</evidence>
<evidence type="ECO:0000256" key="1">
    <source>
        <dbReference type="ARBA" id="ARBA00009437"/>
    </source>
</evidence>
<gene>
    <name evidence="6" type="ORF">D8Y23_11875</name>
</gene>
<dbReference type="InterPro" id="IPR050950">
    <property type="entry name" value="HTH-type_LysR_regulators"/>
</dbReference>
<dbReference type="SUPFAM" id="SSF46785">
    <property type="entry name" value="Winged helix' DNA-binding domain"/>
    <property type="match status" value="1"/>
</dbReference>
<dbReference type="FunFam" id="1.10.10.10:FF:000001">
    <property type="entry name" value="LysR family transcriptional regulator"/>
    <property type="match status" value="1"/>
</dbReference>
<dbReference type="AlphaFoldDB" id="A0A3S3P3E6"/>
<dbReference type="SUPFAM" id="SSF53850">
    <property type="entry name" value="Periplasmic binding protein-like II"/>
    <property type="match status" value="1"/>
</dbReference>
<dbReference type="Pfam" id="PF03466">
    <property type="entry name" value="LysR_substrate"/>
    <property type="match status" value="1"/>
</dbReference>
<keyword evidence="3" id="KW-0238">DNA-binding</keyword>
<dbReference type="EMBL" id="RBZY01000042">
    <property type="protein sequence ID" value="RWR17266.1"/>
    <property type="molecule type" value="Genomic_DNA"/>
</dbReference>
<evidence type="ECO:0000256" key="3">
    <source>
        <dbReference type="ARBA" id="ARBA00023125"/>
    </source>
</evidence>
<comment type="similarity">
    <text evidence="1">Belongs to the LysR transcriptional regulatory family.</text>
</comment>